<evidence type="ECO:0000313" key="1">
    <source>
        <dbReference type="EMBL" id="CRL07830.1"/>
    </source>
</evidence>
<protein>
    <submittedName>
        <fullName evidence="1">CLUMA_CG020784, isoform A</fullName>
    </submittedName>
</protein>
<organism evidence="1 2">
    <name type="scientific">Clunio marinus</name>
    <dbReference type="NCBI Taxonomy" id="568069"/>
    <lineage>
        <taxon>Eukaryota</taxon>
        <taxon>Metazoa</taxon>
        <taxon>Ecdysozoa</taxon>
        <taxon>Arthropoda</taxon>
        <taxon>Hexapoda</taxon>
        <taxon>Insecta</taxon>
        <taxon>Pterygota</taxon>
        <taxon>Neoptera</taxon>
        <taxon>Endopterygota</taxon>
        <taxon>Diptera</taxon>
        <taxon>Nematocera</taxon>
        <taxon>Chironomoidea</taxon>
        <taxon>Chironomidae</taxon>
        <taxon>Clunio</taxon>
    </lineage>
</organism>
<dbReference type="Proteomes" id="UP000183832">
    <property type="component" value="Unassembled WGS sequence"/>
</dbReference>
<proteinExistence type="predicted"/>
<dbReference type="EMBL" id="CVRI01000073">
    <property type="protein sequence ID" value="CRL07830.1"/>
    <property type="molecule type" value="Genomic_DNA"/>
</dbReference>
<sequence>MTQIELSALDHEENVAIPVQKDSTTQAGAKKRQKVDETFHLLLLHDAVAHCTSSRKTSNFKRKVLSETKRYLVYDLPYTV</sequence>
<dbReference type="AlphaFoldDB" id="A0A1J1J8P0"/>
<keyword evidence="2" id="KW-1185">Reference proteome</keyword>
<evidence type="ECO:0000313" key="2">
    <source>
        <dbReference type="Proteomes" id="UP000183832"/>
    </source>
</evidence>
<accession>A0A1J1J8P0</accession>
<name>A0A1J1J8P0_9DIPT</name>
<gene>
    <name evidence="1" type="ORF">CLUMA_CG020784</name>
</gene>
<reference evidence="1 2" key="1">
    <citation type="submission" date="2015-04" db="EMBL/GenBank/DDBJ databases">
        <authorList>
            <person name="Syromyatnikov M.Y."/>
            <person name="Popov V.N."/>
        </authorList>
    </citation>
    <scope>NUCLEOTIDE SEQUENCE [LARGE SCALE GENOMIC DNA]</scope>
</reference>